<organism evidence="1 2">
    <name type="scientific">Reticulomyxa filosa</name>
    <dbReference type="NCBI Taxonomy" id="46433"/>
    <lineage>
        <taxon>Eukaryota</taxon>
        <taxon>Sar</taxon>
        <taxon>Rhizaria</taxon>
        <taxon>Retaria</taxon>
        <taxon>Foraminifera</taxon>
        <taxon>Monothalamids</taxon>
        <taxon>Reticulomyxidae</taxon>
        <taxon>Reticulomyxa</taxon>
    </lineage>
</organism>
<comment type="caution">
    <text evidence="1">The sequence shown here is derived from an EMBL/GenBank/DDBJ whole genome shotgun (WGS) entry which is preliminary data.</text>
</comment>
<dbReference type="Proteomes" id="UP000023152">
    <property type="component" value="Unassembled WGS sequence"/>
</dbReference>
<feature type="non-terminal residue" evidence="1">
    <location>
        <position position="118"/>
    </location>
</feature>
<protein>
    <submittedName>
        <fullName evidence="1">Uncharacterized protein</fullName>
    </submittedName>
</protein>
<keyword evidence="2" id="KW-1185">Reference proteome</keyword>
<sequence>MTDESDMQSEMMLSYPDKITEEVQEEMSQETNELLEEKKVDEAKEVEAGMEPQKKSAVFKEQIKSRLSFRRGYKQTDLMLKNTILCHGRLVGGPQRHKYIQTLCVIIIPIAIFCAKPY</sequence>
<reference evidence="1 2" key="1">
    <citation type="journal article" date="2013" name="Curr. Biol.">
        <title>The Genome of the Foraminiferan Reticulomyxa filosa.</title>
        <authorList>
            <person name="Glockner G."/>
            <person name="Hulsmann N."/>
            <person name="Schleicher M."/>
            <person name="Noegel A.A."/>
            <person name="Eichinger L."/>
            <person name="Gallinger C."/>
            <person name="Pawlowski J."/>
            <person name="Sierra R."/>
            <person name="Euteneuer U."/>
            <person name="Pillet L."/>
            <person name="Moustafa A."/>
            <person name="Platzer M."/>
            <person name="Groth M."/>
            <person name="Szafranski K."/>
            <person name="Schliwa M."/>
        </authorList>
    </citation>
    <scope>NUCLEOTIDE SEQUENCE [LARGE SCALE GENOMIC DNA]</scope>
</reference>
<name>X6NI27_RETFI</name>
<evidence type="ECO:0000313" key="1">
    <source>
        <dbReference type="EMBL" id="ETO25563.1"/>
    </source>
</evidence>
<proteinExistence type="predicted"/>
<dbReference type="EMBL" id="ASPP01008430">
    <property type="protein sequence ID" value="ETO25563.1"/>
    <property type="molecule type" value="Genomic_DNA"/>
</dbReference>
<evidence type="ECO:0000313" key="2">
    <source>
        <dbReference type="Proteomes" id="UP000023152"/>
    </source>
</evidence>
<gene>
    <name evidence="1" type="ORF">RFI_11574</name>
</gene>
<accession>X6NI27</accession>
<dbReference type="AlphaFoldDB" id="X6NI27"/>